<sequence length="653" mass="73517">MERSSGGGMIPTYPMTFPGWTDMGADGANPPKLTPEARARLAMQSAWVFSNVQVIAQELTTATLRVSEALSNTEEPQQVINHAFELLWNTPNPFFSRSLLMQVWAWFLCLKGEAYLYFAPDASNGDLIEIWPLPAWACRPVPHPTNFIEKYALQLRPDAKPIYIDAAYICYSRLPNPFDLRRGLSPLEAASLALQTDDAQKRWNWRFFDKENAMPTNVVSLPQETSNTDFERFRAELFDFYGSGQRRTMVARGGQIDFKALAVSQREMDFITSRSFTRDEIDRAFGFPGGYWTANATEANQRGAKAVVIENAVWPKAVLLAEDLTTQIVRLWYGPTYRASFDDIRPRNIELDIRERQANESTWTVNELREAQGKAPLDDNPLWDTVPAKVALQSYTVKSAEPAEPEEQAEPVAREDSLEDTDEVEDQQEPEEAKAYKSRLLPYEEALAKALHPLFGAMTKQIVTAITAGETMNWDLLSLQLGTAMHPELVKHAISGIMALTEEFGIAIDLPQVTIGLNAWADSEVPQLLERILKPAKDLVEQVTRRYQVTPGMTRGQLETALSSLAAPYRVEMVTVNAITKSASRATLEYQSILAGFEIKTKRIWRTSNDDKVCRVCSPMNGKPEEDWKDRFPAGPGAHDFCRCFTTLKVVQE</sequence>
<dbReference type="AlphaFoldDB" id="A0A0P6XBU5"/>
<comment type="caution">
    <text evidence="2">The sequence shown here is derived from an EMBL/GenBank/DDBJ whole genome shotgun (WGS) entry which is preliminary data.</text>
</comment>
<dbReference type="Pfam" id="PF04860">
    <property type="entry name" value="Phage_portal"/>
    <property type="match status" value="1"/>
</dbReference>
<dbReference type="InterPro" id="IPR006944">
    <property type="entry name" value="Phage/GTA_portal"/>
</dbReference>
<organism evidence="2 3">
    <name type="scientific">Herpetosiphon geysericola</name>
    <dbReference type="NCBI Taxonomy" id="70996"/>
    <lineage>
        <taxon>Bacteria</taxon>
        <taxon>Bacillati</taxon>
        <taxon>Chloroflexota</taxon>
        <taxon>Chloroflexia</taxon>
        <taxon>Herpetosiphonales</taxon>
        <taxon>Herpetosiphonaceae</taxon>
        <taxon>Herpetosiphon</taxon>
    </lineage>
</organism>
<evidence type="ECO:0008006" key="4">
    <source>
        <dbReference type="Google" id="ProtNLM"/>
    </source>
</evidence>
<dbReference type="EMBL" id="LGKP01000040">
    <property type="protein sequence ID" value="KPL80228.1"/>
    <property type="molecule type" value="Genomic_DNA"/>
</dbReference>
<dbReference type="Proteomes" id="UP000050277">
    <property type="component" value="Unassembled WGS sequence"/>
</dbReference>
<evidence type="ECO:0000256" key="1">
    <source>
        <dbReference type="SAM" id="MobiDB-lite"/>
    </source>
</evidence>
<evidence type="ECO:0000313" key="2">
    <source>
        <dbReference type="EMBL" id="KPL80228.1"/>
    </source>
</evidence>
<keyword evidence="3" id="KW-1185">Reference proteome</keyword>
<feature type="compositionally biased region" description="Acidic residues" evidence="1">
    <location>
        <begin position="417"/>
        <end position="430"/>
    </location>
</feature>
<gene>
    <name evidence="2" type="ORF">SE18_24545</name>
</gene>
<proteinExistence type="predicted"/>
<dbReference type="STRING" id="70996.SE18_24545"/>
<feature type="region of interest" description="Disordered" evidence="1">
    <location>
        <begin position="398"/>
        <end position="435"/>
    </location>
</feature>
<evidence type="ECO:0000313" key="3">
    <source>
        <dbReference type="Proteomes" id="UP000050277"/>
    </source>
</evidence>
<accession>A0A0P6XBU5</accession>
<name>A0A0P6XBU5_9CHLR</name>
<reference evidence="2 3" key="1">
    <citation type="submission" date="2015-07" db="EMBL/GenBank/DDBJ databases">
        <title>Whole genome sequence of Herpetosiphon geysericola DSM 7119.</title>
        <authorList>
            <person name="Hemp J."/>
            <person name="Ward L.M."/>
            <person name="Pace L.A."/>
            <person name="Fischer W.W."/>
        </authorList>
    </citation>
    <scope>NUCLEOTIDE SEQUENCE [LARGE SCALE GENOMIC DNA]</scope>
    <source>
        <strain evidence="2 3">DSM 7119</strain>
    </source>
</reference>
<protein>
    <recommendedName>
        <fullName evidence="4">Phage head morphogenesis domain-containing protein</fullName>
    </recommendedName>
</protein>